<dbReference type="AlphaFoldDB" id="H2BUH2"/>
<dbReference type="HOGENOM" id="CLU_2973040_0_0_10"/>
<evidence type="ECO:0000313" key="2">
    <source>
        <dbReference type="Proteomes" id="UP000003844"/>
    </source>
</evidence>
<dbReference type="STRING" id="865937.Gilli_3243"/>
<reference evidence="2" key="1">
    <citation type="journal article" date="2012" name="Stand. Genomic Sci.">
        <title>Genome sequence of the Antarctic rhodopsins-containing flavobacterium Gillisia limnaea type strain (R-8282(T)).</title>
        <authorList>
            <person name="Riedel T."/>
            <person name="Held B."/>
            <person name="Nolan M."/>
            <person name="Lucas S."/>
            <person name="Lapidus A."/>
            <person name="Tice H."/>
            <person name="Del Rio T.G."/>
            <person name="Cheng J.F."/>
            <person name="Han C."/>
            <person name="Tapia R."/>
            <person name="Goodwin L.A."/>
            <person name="Pitluck S."/>
            <person name="Liolios K."/>
            <person name="Mavromatis K."/>
            <person name="Pagani I."/>
            <person name="Ivanova N."/>
            <person name="Mikhailova N."/>
            <person name="Pati A."/>
            <person name="Chen A."/>
            <person name="Palaniappan K."/>
            <person name="Land M."/>
            <person name="Rohde M."/>
            <person name="Tindall B.J."/>
            <person name="Detter J.C."/>
            <person name="Goker M."/>
            <person name="Bristow J."/>
            <person name="Eisen J.A."/>
            <person name="Markowitz V."/>
            <person name="Hugenholtz P."/>
            <person name="Kyrpides N.C."/>
            <person name="Klenk H.P."/>
            <person name="Woyke T."/>
        </authorList>
    </citation>
    <scope>NUCLEOTIDE SEQUENCE [LARGE SCALE GENOMIC DNA]</scope>
    <source>
        <strain evidence="2">DSM 15749 / LMG 21470 / R-8282</strain>
    </source>
</reference>
<name>H2BUH2_GILLR</name>
<organism evidence="1 2">
    <name type="scientific">Gillisia limnaea (strain DSM 15749 / LMG 21470 / R-8282)</name>
    <dbReference type="NCBI Taxonomy" id="865937"/>
    <lineage>
        <taxon>Bacteria</taxon>
        <taxon>Pseudomonadati</taxon>
        <taxon>Bacteroidota</taxon>
        <taxon>Flavobacteriia</taxon>
        <taxon>Flavobacteriales</taxon>
        <taxon>Flavobacteriaceae</taxon>
        <taxon>Gillisia</taxon>
    </lineage>
</organism>
<evidence type="ECO:0000313" key="1">
    <source>
        <dbReference type="EMBL" id="EHQ03850.1"/>
    </source>
</evidence>
<gene>
    <name evidence="1" type="ORF">Gilli_3243</name>
</gene>
<dbReference type="Proteomes" id="UP000003844">
    <property type="component" value="Unassembled WGS sequence"/>
</dbReference>
<dbReference type="RefSeq" id="WP_006990156.1">
    <property type="nucleotide sequence ID" value="NZ_JH594606.1"/>
</dbReference>
<protein>
    <submittedName>
        <fullName evidence="1">Uncharacterized protein</fullName>
    </submittedName>
</protein>
<proteinExistence type="predicted"/>
<sequence>MKIEHLEELINEYKTSKETVVEKSILWNTEIKFLITNLLKNAKKTYNIGFGPDENILP</sequence>
<accession>H2BUH2</accession>
<keyword evidence="2" id="KW-1185">Reference proteome</keyword>
<dbReference type="OrthoDB" id="1160874at2"/>
<dbReference type="EMBL" id="JH594606">
    <property type="protein sequence ID" value="EHQ03850.1"/>
    <property type="molecule type" value="Genomic_DNA"/>
</dbReference>